<dbReference type="EC" id="2.3.1.97" evidence="2 5"/>
<reference evidence="11" key="1">
    <citation type="submission" date="2016-03" db="EMBL/GenBank/DDBJ databases">
        <authorList>
            <person name="Sibley D."/>
            <person name="Venepally P."/>
            <person name="Karamycheva S."/>
            <person name="Hadjithomas M."/>
            <person name="Khan A."/>
            <person name="Brunk B."/>
            <person name="Roos D."/>
            <person name="Caler E."/>
            <person name="Lorenzi H."/>
        </authorList>
    </citation>
    <scope>NUCLEOTIDE SEQUENCE [LARGE SCALE GENOMIC DNA]</scope>
    <source>
        <strain evidence="11">TgCatPRC2</strain>
    </source>
</reference>
<evidence type="ECO:0000259" key="9">
    <source>
        <dbReference type="Pfam" id="PF02799"/>
    </source>
</evidence>
<comment type="similarity">
    <text evidence="1 6">Belongs to the NMT family.</text>
</comment>
<dbReference type="InterPro" id="IPR016181">
    <property type="entry name" value="Acyl_CoA_acyltransferase"/>
</dbReference>
<dbReference type="AlphaFoldDB" id="A0A151HGR2"/>
<feature type="region of interest" description="Disordered" evidence="7">
    <location>
        <begin position="354"/>
        <end position="373"/>
    </location>
</feature>
<evidence type="ECO:0000256" key="1">
    <source>
        <dbReference type="ARBA" id="ARBA00009469"/>
    </source>
</evidence>
<dbReference type="InterPro" id="IPR000903">
    <property type="entry name" value="NMT"/>
</dbReference>
<comment type="catalytic activity">
    <reaction evidence="5">
        <text>N-terminal glycyl-[protein] + tetradecanoyl-CoA = N-tetradecanoylglycyl-[protein] + CoA + H(+)</text>
        <dbReference type="Rhea" id="RHEA:15521"/>
        <dbReference type="Rhea" id="RHEA-COMP:12666"/>
        <dbReference type="Rhea" id="RHEA-COMP:12667"/>
        <dbReference type="ChEBI" id="CHEBI:15378"/>
        <dbReference type="ChEBI" id="CHEBI:57287"/>
        <dbReference type="ChEBI" id="CHEBI:57385"/>
        <dbReference type="ChEBI" id="CHEBI:64723"/>
        <dbReference type="ChEBI" id="CHEBI:133050"/>
        <dbReference type="EC" id="2.3.1.97"/>
    </reaction>
</comment>
<evidence type="ECO:0000313" key="11">
    <source>
        <dbReference type="Proteomes" id="UP000075225"/>
    </source>
</evidence>
<feature type="domain" description="Glycylpeptide N-tetradecanoyltransferase C-terminal" evidence="9">
    <location>
        <begin position="177"/>
        <end position="287"/>
    </location>
</feature>
<dbReference type="Pfam" id="PF01233">
    <property type="entry name" value="NMT"/>
    <property type="match status" value="1"/>
</dbReference>
<evidence type="ECO:0000313" key="10">
    <source>
        <dbReference type="EMBL" id="KYK68562.1"/>
    </source>
</evidence>
<dbReference type="PANTHER" id="PTHR11377">
    <property type="entry name" value="N-MYRISTOYL TRANSFERASE"/>
    <property type="match status" value="1"/>
</dbReference>
<dbReference type="GO" id="GO:0005737">
    <property type="term" value="C:cytoplasm"/>
    <property type="evidence" value="ECO:0007669"/>
    <property type="project" value="TreeGrafter"/>
</dbReference>
<evidence type="ECO:0000256" key="6">
    <source>
        <dbReference type="RuleBase" id="RU004178"/>
    </source>
</evidence>
<dbReference type="OrthoDB" id="60315at2759"/>
<dbReference type="Pfam" id="PF02799">
    <property type="entry name" value="NMT_C"/>
    <property type="match status" value="1"/>
</dbReference>
<evidence type="ECO:0000256" key="3">
    <source>
        <dbReference type="ARBA" id="ARBA00022679"/>
    </source>
</evidence>
<proteinExistence type="inferred from homology"/>
<evidence type="ECO:0000259" key="8">
    <source>
        <dbReference type="Pfam" id="PF01233"/>
    </source>
</evidence>
<feature type="domain" description="Glycylpeptide N-tetradecanoyltransferase N-terminal" evidence="8">
    <location>
        <begin position="16"/>
        <end position="163"/>
    </location>
</feature>
<comment type="function">
    <text evidence="5">Adds a myristoyl group to the N-terminal glycine residue of certain cellular proteins.</text>
</comment>
<comment type="caution">
    <text evidence="10">The sequence shown here is derived from an EMBL/GenBank/DDBJ whole genome shotgun (WGS) entry which is preliminary data.</text>
</comment>
<evidence type="ECO:0000256" key="5">
    <source>
        <dbReference type="RuleBase" id="RU000586"/>
    </source>
</evidence>
<dbReference type="SUPFAM" id="SSF55729">
    <property type="entry name" value="Acyl-CoA N-acyltransferases (Nat)"/>
    <property type="match status" value="2"/>
</dbReference>
<dbReference type="InterPro" id="IPR022678">
    <property type="entry name" value="NMT_CS"/>
</dbReference>
<gene>
    <name evidence="10" type="ORF">TGPRC2_209160B</name>
</gene>
<dbReference type="InterPro" id="IPR022676">
    <property type="entry name" value="NMT_N"/>
</dbReference>
<keyword evidence="4 5" id="KW-0012">Acyltransferase</keyword>
<dbReference type="EMBL" id="AHZP02001077">
    <property type="protein sequence ID" value="KYK68562.1"/>
    <property type="molecule type" value="Genomic_DNA"/>
</dbReference>
<dbReference type="PANTHER" id="PTHR11377:SF5">
    <property type="entry name" value="GLYCYLPEPTIDE N-TETRADECANOYLTRANSFERASE"/>
    <property type="match status" value="1"/>
</dbReference>
<keyword evidence="3 5" id="KW-0808">Transferase</keyword>
<dbReference type="Proteomes" id="UP000075225">
    <property type="component" value="Unassembled WGS sequence"/>
</dbReference>
<protein>
    <recommendedName>
        <fullName evidence="2 5">Glycylpeptide N-tetradecanoyltransferase</fullName>
        <ecNumber evidence="2 5">2.3.1.97</ecNumber>
    </recommendedName>
</protein>
<dbReference type="GO" id="GO:0004379">
    <property type="term" value="F:glycylpeptide N-tetradecanoyltransferase activity"/>
    <property type="evidence" value="ECO:0007669"/>
    <property type="project" value="UniProtKB-EC"/>
</dbReference>
<dbReference type="PROSITE" id="PS00975">
    <property type="entry name" value="NMT_1"/>
    <property type="match status" value="1"/>
</dbReference>
<organism evidence="10 11">
    <name type="scientific">Toxoplasma gondii TgCatPRC2</name>
    <dbReference type="NCBI Taxonomy" id="1130821"/>
    <lineage>
        <taxon>Eukaryota</taxon>
        <taxon>Sar</taxon>
        <taxon>Alveolata</taxon>
        <taxon>Apicomplexa</taxon>
        <taxon>Conoidasida</taxon>
        <taxon>Coccidia</taxon>
        <taxon>Eucoccidiorida</taxon>
        <taxon>Eimeriorina</taxon>
        <taxon>Sarcocystidae</taxon>
        <taxon>Toxoplasma</taxon>
    </lineage>
</organism>
<accession>A0A151HGR2</accession>
<evidence type="ECO:0000256" key="2">
    <source>
        <dbReference type="ARBA" id="ARBA00012923"/>
    </source>
</evidence>
<evidence type="ECO:0000256" key="4">
    <source>
        <dbReference type="ARBA" id="ARBA00023315"/>
    </source>
</evidence>
<sequence length="373" mass="43109">MHLNFNRAICLYLDAQEPYKLPDGFVWCECDVRDPEELKEVYDLLSQHYVEDDDNLFRFNYSADFLDWALTAPGCHRDWVIGVRVSSTNKLVGFITATPSQIRVFSDSVPMAEVNFLCVHKKLRSKRLAPVLIKEITRRVNLRSIWQAVYTAGVVLPTPVAQCRYWHRSLNPKKLIEVGFSGLSERMTISRSIKLYRVKESPSTPGLRPAKPEDVPHIHKLLSNYLRNFKLHCEFTQEEVAHWLLPREGVVHVYVRTSTKGTVTDLISFYELPSSVIGNQKYKEIKVRESELERKRKRRDVSQTQTHVQCSQRLLCSPRNNPSSVPLQIYACGSVHANLYLCFHRCISPHTLADARSPTSTVCPQRERHQRHP</sequence>
<evidence type="ECO:0000256" key="7">
    <source>
        <dbReference type="SAM" id="MobiDB-lite"/>
    </source>
</evidence>
<dbReference type="VEuPathDB" id="ToxoDB:TGPRC2_209160B"/>
<dbReference type="Gene3D" id="3.40.630.170">
    <property type="match status" value="1"/>
</dbReference>
<dbReference type="InterPro" id="IPR022677">
    <property type="entry name" value="NMT_C"/>
</dbReference>
<name>A0A151HGR2_TOXGO</name>